<protein>
    <submittedName>
        <fullName evidence="11">Complement receptor type 2</fullName>
    </submittedName>
</protein>
<name>A0A091QC91_MERNU</name>
<dbReference type="PANTHER" id="PTHR45656">
    <property type="entry name" value="PROTEIN CBR-CLEC-78"/>
    <property type="match status" value="1"/>
</dbReference>
<evidence type="ECO:0000256" key="9">
    <source>
        <dbReference type="PROSITE-ProRule" id="PRU00302"/>
    </source>
</evidence>
<feature type="disulfide bond" evidence="9">
    <location>
        <begin position="122"/>
        <end position="165"/>
    </location>
</feature>
<proteinExistence type="predicted"/>
<feature type="domain" description="Sushi" evidence="10">
    <location>
        <begin position="120"/>
        <end position="174"/>
    </location>
</feature>
<keyword evidence="8" id="KW-0325">Glycoprotein</keyword>
<comment type="caution">
    <text evidence="9">Lacks conserved residue(s) required for the propagation of feature annotation.</text>
</comment>
<evidence type="ECO:0000256" key="7">
    <source>
        <dbReference type="ARBA" id="ARBA00023157"/>
    </source>
</evidence>
<feature type="disulfide bond" evidence="9">
    <location>
        <begin position="89"/>
        <end position="116"/>
    </location>
</feature>
<dbReference type="SUPFAM" id="SSF57535">
    <property type="entry name" value="Complement control module/SCR domain"/>
    <property type="match status" value="3"/>
</dbReference>
<keyword evidence="2 9" id="KW-0768">Sushi</keyword>
<evidence type="ECO:0000256" key="4">
    <source>
        <dbReference type="ARBA" id="ARBA00022737"/>
    </source>
</evidence>
<evidence type="ECO:0000256" key="5">
    <source>
        <dbReference type="ARBA" id="ARBA00022859"/>
    </source>
</evidence>
<keyword evidence="3" id="KW-0732">Signal</keyword>
<sequence>CPPPPGIANGKHSGQPSAGHLPGSVVQYSCSPGYSLLGNASLTCTPEGTWSRPRPRCQATGCERPEIENGRTGGLESLYSPGDTLVFECNLGYTLKGSQESQCQFGGVWDPPVPICEKMLQCPSPPKIKNGHHESKDVKAFFPGTSVRYNCDPGYVLTGKTSVSCLASGTWSIP</sequence>
<dbReference type="GO" id="GO:0006958">
    <property type="term" value="P:complement activation, classical pathway"/>
    <property type="evidence" value="ECO:0007669"/>
    <property type="project" value="UniProtKB-KW"/>
</dbReference>
<dbReference type="AlphaFoldDB" id="A0A091QC91"/>
<accession>A0A091QC91</accession>
<dbReference type="PROSITE" id="PS50923">
    <property type="entry name" value="SUSHI"/>
    <property type="match status" value="3"/>
</dbReference>
<keyword evidence="1" id="KW-0399">Innate immunity</keyword>
<dbReference type="Gene3D" id="2.10.70.10">
    <property type="entry name" value="Complement Module, domain 1"/>
    <property type="match status" value="3"/>
</dbReference>
<dbReference type="InterPro" id="IPR000436">
    <property type="entry name" value="Sushi_SCR_CCP_dom"/>
</dbReference>
<dbReference type="CDD" id="cd00033">
    <property type="entry name" value="CCP"/>
    <property type="match status" value="3"/>
</dbReference>
<reference evidence="11 12" key="1">
    <citation type="submission" date="2014-04" db="EMBL/GenBank/DDBJ databases">
        <title>Genome evolution of avian class.</title>
        <authorList>
            <person name="Zhang G."/>
            <person name="Li C."/>
        </authorList>
    </citation>
    <scope>NUCLEOTIDE SEQUENCE [LARGE SCALE GENOMIC DNA]</scope>
    <source>
        <strain evidence="11">BGI_N331</strain>
    </source>
</reference>
<gene>
    <name evidence="11" type="ORF">N331_02601</name>
</gene>
<feature type="domain" description="Sushi" evidence="10">
    <location>
        <begin position="1"/>
        <end position="59"/>
    </location>
</feature>
<evidence type="ECO:0000256" key="6">
    <source>
        <dbReference type="ARBA" id="ARBA00022875"/>
    </source>
</evidence>
<keyword evidence="4" id="KW-0677">Repeat</keyword>
<dbReference type="Pfam" id="PF00084">
    <property type="entry name" value="Sushi"/>
    <property type="match status" value="3"/>
</dbReference>
<dbReference type="Proteomes" id="UP000052967">
    <property type="component" value="Unassembled WGS sequence"/>
</dbReference>
<evidence type="ECO:0000256" key="2">
    <source>
        <dbReference type="ARBA" id="ARBA00022659"/>
    </source>
</evidence>
<organism evidence="11 12">
    <name type="scientific">Merops nubicus</name>
    <name type="common">Northern carmine bee-eater</name>
    <dbReference type="NCBI Taxonomy" id="57421"/>
    <lineage>
        <taxon>Eukaryota</taxon>
        <taxon>Metazoa</taxon>
        <taxon>Chordata</taxon>
        <taxon>Craniata</taxon>
        <taxon>Vertebrata</taxon>
        <taxon>Euteleostomi</taxon>
        <taxon>Archelosauria</taxon>
        <taxon>Archosauria</taxon>
        <taxon>Dinosauria</taxon>
        <taxon>Saurischia</taxon>
        <taxon>Theropoda</taxon>
        <taxon>Coelurosauria</taxon>
        <taxon>Aves</taxon>
        <taxon>Neognathae</taxon>
        <taxon>Neoaves</taxon>
        <taxon>Telluraves</taxon>
        <taxon>Coraciimorphae</taxon>
        <taxon>Coraciiformes</taxon>
        <taxon>Meropidae</taxon>
        <taxon>Merops</taxon>
    </lineage>
</organism>
<evidence type="ECO:0000313" key="12">
    <source>
        <dbReference type="Proteomes" id="UP000052967"/>
    </source>
</evidence>
<dbReference type="FunFam" id="2.10.70.10:FF:000014">
    <property type="entry name" value="Membrane cofactor protein"/>
    <property type="match status" value="1"/>
</dbReference>
<feature type="non-terminal residue" evidence="11">
    <location>
        <position position="174"/>
    </location>
</feature>
<keyword evidence="12" id="KW-1185">Reference proteome</keyword>
<feature type="non-terminal residue" evidence="11">
    <location>
        <position position="1"/>
    </location>
</feature>
<dbReference type="SMART" id="SM00032">
    <property type="entry name" value="CCP"/>
    <property type="match status" value="3"/>
</dbReference>
<keyword evidence="11" id="KW-0675">Receptor</keyword>
<dbReference type="InterPro" id="IPR051277">
    <property type="entry name" value="SEZ6_CSMD_C4BPB_Regulators"/>
</dbReference>
<evidence type="ECO:0000256" key="3">
    <source>
        <dbReference type="ARBA" id="ARBA00022729"/>
    </source>
</evidence>
<evidence type="ECO:0000256" key="1">
    <source>
        <dbReference type="ARBA" id="ARBA00022588"/>
    </source>
</evidence>
<keyword evidence="5" id="KW-0391">Immunity</keyword>
<dbReference type="InterPro" id="IPR035976">
    <property type="entry name" value="Sushi/SCR/CCP_sf"/>
</dbReference>
<dbReference type="GO" id="GO:0045087">
    <property type="term" value="P:innate immune response"/>
    <property type="evidence" value="ECO:0007669"/>
    <property type="project" value="UniProtKB-KW"/>
</dbReference>
<evidence type="ECO:0000259" key="10">
    <source>
        <dbReference type="PROSITE" id="PS50923"/>
    </source>
</evidence>
<feature type="disulfide bond" evidence="9">
    <location>
        <begin position="1"/>
        <end position="44"/>
    </location>
</feature>
<evidence type="ECO:0000256" key="8">
    <source>
        <dbReference type="ARBA" id="ARBA00023180"/>
    </source>
</evidence>
<feature type="domain" description="Sushi" evidence="10">
    <location>
        <begin position="60"/>
        <end position="118"/>
    </location>
</feature>
<dbReference type="EMBL" id="KK695375">
    <property type="protein sequence ID" value="KFQ24015.1"/>
    <property type="molecule type" value="Genomic_DNA"/>
</dbReference>
<dbReference type="PANTHER" id="PTHR45656:SF4">
    <property type="entry name" value="PROTEIN CBR-CLEC-78"/>
    <property type="match status" value="1"/>
</dbReference>
<keyword evidence="6" id="KW-0180">Complement pathway</keyword>
<dbReference type="FunFam" id="2.10.70.10:FF:000070">
    <property type="entry name" value="Complement C3d receptor 2"/>
    <property type="match status" value="1"/>
</dbReference>
<evidence type="ECO:0000313" key="11">
    <source>
        <dbReference type="EMBL" id="KFQ24015.1"/>
    </source>
</evidence>
<keyword evidence="7 9" id="KW-1015">Disulfide bond</keyword>
<feature type="disulfide bond" evidence="9">
    <location>
        <begin position="30"/>
        <end position="57"/>
    </location>
</feature>